<dbReference type="InterPro" id="IPR036322">
    <property type="entry name" value="WD40_repeat_dom_sf"/>
</dbReference>
<sequence>MEAVFEGHTKWVRCVYASADGRHVYSGSRDDVIRIWDLQTHACVAQLEGHISDVNAISETRDGWYVVSGCGVVMTFALNRGLAANAIKVWSTATRECVATLEGHSNFVSSITITPDDKHIISSSRDNTIRIWSLDTFKCECVIEDAHAKGVGCVCITDDGTRVISGGGDYAVNVWRLVTSPSSSSSSSSSTATARSSTSATLSRIASMGGHTAYVNGLCLAASGSLIVSASGDKTLRLWKLPPQAGNNSSTAPTKKSQQQQQQTKEGARHLVGTLTGHRSAVTAVAVVPNAQNNVVSVSDDTTVKVWCLETRTCLATLLGHTSTVFCVSVTRDSEHIVTGSDDNTVRVWRAPFEALETVRLAPQDALALATKGVFTHVDVPEIQRVLQPGVLSLIASDPPRAIRLAIKGLLPYVGEPAVQAHLLPHVLDLIAEDPPAAIALAQSGKLPYASVPEVQTSLFQAAIGSDISLAVEIANDVLTLPPANTFRTYVPRARLRPGDFIVVDAGLLLRRAEFEAYVETHERRDATLVRTQVLDLDMRALCGARRRWRWWWWSLIVGDEAAASRKGSRLSENAHMDGGTAGYHHVHTSHVAVGSSSDSTSGANGGHDNSASTATTSFASSPPSAPQAAWGDGTTNTNSSSSNTNANSSSNTSSNSSSNAQGADLASSRAPLVPAVGTTANTNGTAAFSSIPQTGAAVAGGTGEPASTSVPMPPPVPSSSSSAPSSSLFSSLVASGRAELFQYLPLRAAVQLRWQCGGRFAFVLEATLHVIMLALLVFVSVSTHQWPASLDVPSSSSSSSGSQTMSTTTTTMTTTTAATSTSASGLGGGSTDDGTVAMQSVVLAILVLAAISGADEAYQLSHRAATHFSSLWNWLDLARTSMTLAFGVLYLQESRAARTVLAFTVVLQWIGLLYFLLPFQRTGPLVLMLLQILRDTYVFLAVLLVVVLGATNSLYVFLHDAGGGGFTDVAQALFTTTTMLLFGGYDDSLFTSASDNLSLRVVFIAVMFLVLVILLNLLIAILSDSYERIQDRSAMELTMAKAKILDDQEASLFLWLRRVMAAAFGIVAFAVFVVVNVLTLGRFEQRLAGAVGEYVGTATPAPRTPPLPTMATSTTTTSTLHGSTQQQQRRYRHRQRQVVECKGTRDVAKLLLITQPLRVGAWPERGAVLIPEHASQLAEDQAVWQGMLRDIKGRVGQAEERMGARVEELAKIVDKHVGDTQRSMKDVRAALAQLDAKLNRLLAD</sequence>
<evidence type="ECO:0000313" key="11">
    <source>
        <dbReference type="EMBL" id="EGD77193.1"/>
    </source>
</evidence>
<feature type="repeat" description="WD" evidence="7">
    <location>
        <begin position="208"/>
        <end position="241"/>
    </location>
</feature>
<feature type="repeat" description="WD" evidence="7">
    <location>
        <begin position="318"/>
        <end position="349"/>
    </location>
</feature>
<keyword evidence="5 9" id="KW-1133">Transmembrane helix</keyword>
<dbReference type="InParanoid" id="F2UJ94"/>
<dbReference type="Pfam" id="PF00520">
    <property type="entry name" value="Ion_trans"/>
    <property type="match status" value="1"/>
</dbReference>
<dbReference type="InterPro" id="IPR015943">
    <property type="entry name" value="WD40/YVTN_repeat-like_dom_sf"/>
</dbReference>
<dbReference type="eggNOG" id="KOG0274">
    <property type="taxonomic scope" value="Eukaryota"/>
</dbReference>
<dbReference type="Gene3D" id="1.10.287.70">
    <property type="match status" value="1"/>
</dbReference>
<dbReference type="KEGG" id="sre:PTSG_08286"/>
<feature type="repeat" description="WD" evidence="7">
    <location>
        <begin position="101"/>
        <end position="136"/>
    </location>
</feature>
<dbReference type="AlphaFoldDB" id="F2UJ94"/>
<evidence type="ECO:0000256" key="1">
    <source>
        <dbReference type="ARBA" id="ARBA00004141"/>
    </source>
</evidence>
<keyword evidence="2 7" id="KW-0853">WD repeat</keyword>
<feature type="repeat" description="WD" evidence="7">
    <location>
        <begin position="144"/>
        <end position="185"/>
    </location>
</feature>
<dbReference type="Gene3D" id="2.130.10.10">
    <property type="entry name" value="YVTN repeat-like/Quinoprotein amine dehydrogenase"/>
    <property type="match status" value="4"/>
</dbReference>
<feature type="compositionally biased region" description="Polar residues" evidence="8">
    <location>
        <begin position="245"/>
        <end position="257"/>
    </location>
</feature>
<dbReference type="OMA" id="TYFITYQ"/>
<dbReference type="Proteomes" id="UP000007799">
    <property type="component" value="Unassembled WGS sequence"/>
</dbReference>
<dbReference type="InterPro" id="IPR019775">
    <property type="entry name" value="WD40_repeat_CS"/>
</dbReference>
<dbReference type="STRING" id="946362.F2UJ94"/>
<proteinExistence type="predicted"/>
<keyword evidence="4" id="KW-0677">Repeat</keyword>
<dbReference type="PROSITE" id="PS00678">
    <property type="entry name" value="WD_REPEATS_1"/>
    <property type="match status" value="1"/>
</dbReference>
<dbReference type="PROSITE" id="PS50082">
    <property type="entry name" value="WD_REPEATS_2"/>
    <property type="match status" value="6"/>
</dbReference>
<dbReference type="SUPFAM" id="SSF50978">
    <property type="entry name" value="WD40 repeat-like"/>
    <property type="match status" value="1"/>
</dbReference>
<keyword evidence="3 9" id="KW-0812">Transmembrane</keyword>
<evidence type="ECO:0000256" key="2">
    <source>
        <dbReference type="ARBA" id="ARBA00022574"/>
    </source>
</evidence>
<dbReference type="GO" id="GO:1990234">
    <property type="term" value="C:transferase complex"/>
    <property type="evidence" value="ECO:0007669"/>
    <property type="project" value="UniProtKB-ARBA"/>
</dbReference>
<dbReference type="GO" id="GO:0016020">
    <property type="term" value="C:membrane"/>
    <property type="evidence" value="ECO:0007669"/>
    <property type="project" value="UniProtKB-SubCell"/>
</dbReference>
<evidence type="ECO:0000256" key="7">
    <source>
        <dbReference type="PROSITE-ProRule" id="PRU00221"/>
    </source>
</evidence>
<evidence type="ECO:0000256" key="4">
    <source>
        <dbReference type="ARBA" id="ARBA00022737"/>
    </source>
</evidence>
<feature type="transmembrane region" description="Helical" evidence="9">
    <location>
        <begin position="998"/>
        <end position="1023"/>
    </location>
</feature>
<evidence type="ECO:0000313" key="12">
    <source>
        <dbReference type="Proteomes" id="UP000007799"/>
    </source>
</evidence>
<feature type="transmembrane region" description="Helical" evidence="9">
    <location>
        <begin position="938"/>
        <end position="959"/>
    </location>
</feature>
<evidence type="ECO:0000256" key="8">
    <source>
        <dbReference type="SAM" id="MobiDB-lite"/>
    </source>
</evidence>
<dbReference type="CDD" id="cd00200">
    <property type="entry name" value="WD40"/>
    <property type="match status" value="1"/>
</dbReference>
<feature type="transmembrane region" description="Helical" evidence="9">
    <location>
        <begin position="761"/>
        <end position="782"/>
    </location>
</feature>
<dbReference type="InterPro" id="IPR020472">
    <property type="entry name" value="WD40_PAC1"/>
</dbReference>
<dbReference type="PROSITE" id="PS50294">
    <property type="entry name" value="WD_REPEATS_REGION"/>
    <property type="match status" value="6"/>
</dbReference>
<feature type="domain" description="Ion transport" evidence="10">
    <location>
        <begin position="865"/>
        <end position="1034"/>
    </location>
</feature>
<dbReference type="SMART" id="SM00320">
    <property type="entry name" value="WD40"/>
    <property type="match status" value="7"/>
</dbReference>
<feature type="repeat" description="WD" evidence="7">
    <location>
        <begin position="5"/>
        <end position="46"/>
    </location>
</feature>
<dbReference type="eggNOG" id="KOG0510">
    <property type="taxonomic scope" value="Eukaryota"/>
</dbReference>
<feature type="region of interest" description="Disordered" evidence="8">
    <location>
        <begin position="791"/>
        <end position="829"/>
    </location>
</feature>
<comment type="subcellular location">
    <subcellularLocation>
        <location evidence="1">Membrane</location>
        <topology evidence="1">Multi-pass membrane protein</topology>
    </subcellularLocation>
</comment>
<dbReference type="InterPro" id="IPR001680">
    <property type="entry name" value="WD40_rpt"/>
</dbReference>
<evidence type="ECO:0000256" key="3">
    <source>
        <dbReference type="ARBA" id="ARBA00022692"/>
    </source>
</evidence>
<feature type="region of interest" description="Disordered" evidence="8">
    <location>
        <begin position="1100"/>
        <end position="1136"/>
    </location>
</feature>
<feature type="transmembrane region" description="Helical" evidence="9">
    <location>
        <begin position="966"/>
        <end position="986"/>
    </location>
</feature>
<feature type="compositionally biased region" description="Low complexity" evidence="8">
    <location>
        <begin position="795"/>
        <end position="825"/>
    </location>
</feature>
<feature type="repeat" description="WD" evidence="7">
    <location>
        <begin position="275"/>
        <end position="317"/>
    </location>
</feature>
<protein>
    <submittedName>
        <fullName evidence="11">WD-40 repeat protein</fullName>
    </submittedName>
</protein>
<dbReference type="GeneID" id="16071094"/>
<feature type="region of interest" description="Disordered" evidence="8">
    <location>
        <begin position="696"/>
        <end position="724"/>
    </location>
</feature>
<feature type="transmembrane region" description="Helical" evidence="9">
    <location>
        <begin position="1060"/>
        <end position="1079"/>
    </location>
</feature>
<gene>
    <name evidence="11" type="ORF">PTSG_08286</name>
</gene>
<organism evidence="12">
    <name type="scientific">Salpingoeca rosetta (strain ATCC 50818 / BSB-021)</name>
    <dbReference type="NCBI Taxonomy" id="946362"/>
    <lineage>
        <taxon>Eukaryota</taxon>
        <taxon>Choanoflagellata</taxon>
        <taxon>Craspedida</taxon>
        <taxon>Salpingoecidae</taxon>
        <taxon>Salpingoeca</taxon>
    </lineage>
</organism>
<dbReference type="Pfam" id="PF00400">
    <property type="entry name" value="WD40"/>
    <property type="match status" value="6"/>
</dbReference>
<accession>F2UJ94</accession>
<dbReference type="GO" id="GO:0005216">
    <property type="term" value="F:monoatomic ion channel activity"/>
    <property type="evidence" value="ECO:0007669"/>
    <property type="project" value="InterPro"/>
</dbReference>
<dbReference type="PANTHER" id="PTHR22847:SF637">
    <property type="entry name" value="WD REPEAT DOMAIN 5B"/>
    <property type="match status" value="1"/>
</dbReference>
<feature type="transmembrane region" description="Helical" evidence="9">
    <location>
        <begin position="900"/>
        <end position="918"/>
    </location>
</feature>
<reference evidence="11" key="1">
    <citation type="submission" date="2009-08" db="EMBL/GenBank/DDBJ databases">
        <title>Annotation of Salpingoeca rosetta.</title>
        <authorList>
            <consortium name="The Broad Institute Genome Sequencing Platform"/>
            <person name="Russ C."/>
            <person name="Cuomo C."/>
            <person name="Burger G."/>
            <person name="Gray M.W."/>
            <person name="Holland P.W.H."/>
            <person name="King N."/>
            <person name="Lang F.B.F."/>
            <person name="Roger A.J."/>
            <person name="Ruiz-Trillo I."/>
            <person name="Young S.K."/>
            <person name="Zeng Q."/>
            <person name="Gargeya S."/>
            <person name="Alvarado L."/>
            <person name="Berlin A."/>
            <person name="Chapman S.B."/>
            <person name="Chen Z."/>
            <person name="Freedman E."/>
            <person name="Gellesch M."/>
            <person name="Goldberg J."/>
            <person name="Griggs A."/>
            <person name="Gujja S."/>
            <person name="Heilman E."/>
            <person name="Heiman D."/>
            <person name="Howarth C."/>
            <person name="Mehta T."/>
            <person name="Neiman D."/>
            <person name="Pearson M."/>
            <person name="Roberts A."/>
            <person name="Saif S."/>
            <person name="Shea T."/>
            <person name="Shenoy N."/>
            <person name="Sisk P."/>
            <person name="Stolte C."/>
            <person name="Sykes S."/>
            <person name="White J."/>
            <person name="Yandava C."/>
            <person name="Haas B."/>
            <person name="Nusbaum C."/>
            <person name="Birren B."/>
        </authorList>
    </citation>
    <scope>NUCLEOTIDE SEQUENCE [LARGE SCALE GENOMIC DNA]</scope>
    <source>
        <strain evidence="11">ATCC 50818</strain>
    </source>
</reference>
<feature type="region of interest" description="Disordered" evidence="8">
    <location>
        <begin position="593"/>
        <end position="668"/>
    </location>
</feature>
<evidence type="ECO:0000256" key="6">
    <source>
        <dbReference type="ARBA" id="ARBA00023136"/>
    </source>
</evidence>
<name>F2UJ94_SALR5</name>
<feature type="compositionally biased region" description="Low complexity" evidence="8">
    <location>
        <begin position="1110"/>
        <end position="1129"/>
    </location>
</feature>
<keyword evidence="12" id="KW-1185">Reference proteome</keyword>
<dbReference type="SUPFAM" id="SSF81324">
    <property type="entry name" value="Voltage-gated potassium channels"/>
    <property type="match status" value="1"/>
</dbReference>
<evidence type="ECO:0000256" key="5">
    <source>
        <dbReference type="ARBA" id="ARBA00022989"/>
    </source>
</evidence>
<dbReference type="RefSeq" id="XP_004990537.1">
    <property type="nucleotide sequence ID" value="XM_004990480.1"/>
</dbReference>
<feature type="compositionally biased region" description="Low complexity" evidence="8">
    <location>
        <begin position="611"/>
        <end position="661"/>
    </location>
</feature>
<dbReference type="EMBL" id="GL832977">
    <property type="protein sequence ID" value="EGD77193.1"/>
    <property type="molecule type" value="Genomic_DNA"/>
</dbReference>
<dbReference type="PANTHER" id="PTHR22847">
    <property type="entry name" value="WD40 REPEAT PROTEIN"/>
    <property type="match status" value="1"/>
</dbReference>
<dbReference type="PRINTS" id="PR00320">
    <property type="entry name" value="GPROTEINBRPT"/>
</dbReference>
<feature type="region of interest" description="Disordered" evidence="8">
    <location>
        <begin position="240"/>
        <end position="267"/>
    </location>
</feature>
<evidence type="ECO:0000259" key="10">
    <source>
        <dbReference type="Pfam" id="PF00520"/>
    </source>
</evidence>
<dbReference type="InterPro" id="IPR005821">
    <property type="entry name" value="Ion_trans_dom"/>
</dbReference>
<evidence type="ECO:0000256" key="9">
    <source>
        <dbReference type="SAM" id="Phobius"/>
    </source>
</evidence>
<keyword evidence="6 9" id="KW-0472">Membrane</keyword>
<dbReference type="OrthoDB" id="10251741at2759"/>